<gene>
    <name evidence="3" type="ORF">PAC_17375</name>
</gene>
<protein>
    <recommendedName>
        <fullName evidence="2">Heterokaryon incompatibility domain-containing protein</fullName>
    </recommendedName>
</protein>
<dbReference type="STRING" id="576137.A0A1L7XR03"/>
<dbReference type="Pfam" id="PF06985">
    <property type="entry name" value="HET"/>
    <property type="match status" value="1"/>
</dbReference>
<evidence type="ECO:0000313" key="4">
    <source>
        <dbReference type="Proteomes" id="UP000184330"/>
    </source>
</evidence>
<dbReference type="EMBL" id="FJOG01000044">
    <property type="protein sequence ID" value="CZR67476.1"/>
    <property type="molecule type" value="Genomic_DNA"/>
</dbReference>
<sequence>MSREACNTNEPEREAGDANNNPSDSSANLGLARLWISQCIQHHELCRLGNSSTQPGLLPTRLINVHDRSQPFLQVMKGEVLEPYLALSYRWGEGMMGQALKSTNEAYQRCLPLNDIPRTCWDAIQVTRMIGYKYLWIDAFCIIQDDEADKSRELLKMGEIYRHALFTIYAKGSSSSQSGLFSRKESCISQARRMQVCATIPLVDQGTETAEATLAGAFDGKDYLEERGWVLQESVLSSRRLAFGNWMSWKCTMARATETRPVLWARHNAETNGFAGEVEKLRMWIFAPARMREAPRQSWLRWNQFNSWYAVVEIYSTTNLTYVSDNLPALSGLAQLLQQTYRASYAAGLWLEDLQVGLTWYVASNDERKMPWRGDMAPSWSWAAVGKVRIRFRSWPSQSTHVTSEGLELLEASCEPEIPLNPYGGIKKGTLKVRIRLRKALLRYKPEYTPGRFKYDSISGSDYPLFSNVDEREQPQFPGLILDMELNHVIGEAALDTPIHLSQRLADSLDVSCMIESNPPASSEKEVWCGLVHVQETKERHQLTALVLEPVSDSLLVYRRLGLLFLTDQSWFGLSPSGPSILREVSDVLMDVIELI</sequence>
<name>A0A1L7XR03_9HELO</name>
<accession>A0A1L7XR03</accession>
<dbReference type="InterPro" id="IPR010730">
    <property type="entry name" value="HET"/>
</dbReference>
<evidence type="ECO:0000259" key="2">
    <source>
        <dbReference type="Pfam" id="PF06985"/>
    </source>
</evidence>
<evidence type="ECO:0000313" key="3">
    <source>
        <dbReference type="EMBL" id="CZR67476.1"/>
    </source>
</evidence>
<feature type="domain" description="Heterokaryon incompatibility" evidence="2">
    <location>
        <begin position="84"/>
        <end position="233"/>
    </location>
</feature>
<dbReference type="PANTHER" id="PTHR33112:SF16">
    <property type="entry name" value="HETEROKARYON INCOMPATIBILITY DOMAIN-CONTAINING PROTEIN"/>
    <property type="match status" value="1"/>
</dbReference>
<feature type="region of interest" description="Disordered" evidence="1">
    <location>
        <begin position="1"/>
        <end position="23"/>
    </location>
</feature>
<dbReference type="AlphaFoldDB" id="A0A1L7XR03"/>
<organism evidence="3 4">
    <name type="scientific">Phialocephala subalpina</name>
    <dbReference type="NCBI Taxonomy" id="576137"/>
    <lineage>
        <taxon>Eukaryota</taxon>
        <taxon>Fungi</taxon>
        <taxon>Dikarya</taxon>
        <taxon>Ascomycota</taxon>
        <taxon>Pezizomycotina</taxon>
        <taxon>Leotiomycetes</taxon>
        <taxon>Helotiales</taxon>
        <taxon>Mollisiaceae</taxon>
        <taxon>Phialocephala</taxon>
        <taxon>Phialocephala fortinii species complex</taxon>
    </lineage>
</organism>
<dbReference type="OrthoDB" id="3503454at2759"/>
<proteinExistence type="predicted"/>
<evidence type="ECO:0000256" key="1">
    <source>
        <dbReference type="SAM" id="MobiDB-lite"/>
    </source>
</evidence>
<dbReference type="Proteomes" id="UP000184330">
    <property type="component" value="Unassembled WGS sequence"/>
</dbReference>
<reference evidence="3 4" key="1">
    <citation type="submission" date="2016-03" db="EMBL/GenBank/DDBJ databases">
        <authorList>
            <person name="Ploux O."/>
        </authorList>
    </citation>
    <scope>NUCLEOTIDE SEQUENCE [LARGE SCALE GENOMIC DNA]</scope>
    <source>
        <strain evidence="3 4">UAMH 11012</strain>
    </source>
</reference>
<keyword evidence="4" id="KW-1185">Reference proteome</keyword>
<dbReference type="PANTHER" id="PTHR33112">
    <property type="entry name" value="DOMAIN PROTEIN, PUTATIVE-RELATED"/>
    <property type="match status" value="1"/>
</dbReference>